<evidence type="ECO:0000259" key="2">
    <source>
        <dbReference type="Pfam" id="PF14016"/>
    </source>
</evidence>
<protein>
    <recommendedName>
        <fullName evidence="2">DUF4232 domain-containing protein</fullName>
    </recommendedName>
</protein>
<evidence type="ECO:0000256" key="1">
    <source>
        <dbReference type="SAM" id="SignalP"/>
    </source>
</evidence>
<keyword evidence="4" id="KW-1185">Reference proteome</keyword>
<reference evidence="3 4" key="1">
    <citation type="journal article" date="2019" name="Int. J. Syst. Evol. Microbiol.">
        <title>The Global Catalogue of Microorganisms (GCM) 10K type strain sequencing project: providing services to taxonomists for standard genome sequencing and annotation.</title>
        <authorList>
            <consortium name="The Broad Institute Genomics Platform"/>
            <consortium name="The Broad Institute Genome Sequencing Center for Infectious Disease"/>
            <person name="Wu L."/>
            <person name="Ma J."/>
        </authorList>
    </citation>
    <scope>NUCLEOTIDE SEQUENCE [LARGE SCALE GENOMIC DNA]</scope>
    <source>
        <strain evidence="3 4">JCM 4788</strain>
    </source>
</reference>
<keyword evidence="1" id="KW-0732">Signal</keyword>
<sequence length="178" mass="18274">MTRMTVKSALRIAGAAAAVGIALTAAAPGTVQAAAGRGTPTCGTDDLRISFAERLGGGMNHAGGTLELKNATGHTCALRGYPGLGLEDGGHRALSTRTVRGSTWYADDPGNHLVLLEPGQAAQANVAWTHTGTEARAGSYLRVTPPAARSYRAIPLNDAVDFGELHVTAVAHRVPVRG</sequence>
<feature type="domain" description="DUF4232" evidence="2">
    <location>
        <begin position="42"/>
        <end position="170"/>
    </location>
</feature>
<name>A0ABN0YXK6_9ACTN</name>
<evidence type="ECO:0000313" key="3">
    <source>
        <dbReference type="EMBL" id="GAA0416877.1"/>
    </source>
</evidence>
<gene>
    <name evidence="3" type="ORF">GCM10010357_42820</name>
</gene>
<dbReference type="Pfam" id="PF14016">
    <property type="entry name" value="DUF4232"/>
    <property type="match status" value="1"/>
</dbReference>
<dbReference type="InterPro" id="IPR025326">
    <property type="entry name" value="DUF4232"/>
</dbReference>
<organism evidence="3 4">
    <name type="scientific">Streptomyces luteireticuli</name>
    <dbReference type="NCBI Taxonomy" id="173858"/>
    <lineage>
        <taxon>Bacteria</taxon>
        <taxon>Bacillati</taxon>
        <taxon>Actinomycetota</taxon>
        <taxon>Actinomycetes</taxon>
        <taxon>Kitasatosporales</taxon>
        <taxon>Streptomycetaceae</taxon>
        <taxon>Streptomyces</taxon>
    </lineage>
</organism>
<evidence type="ECO:0000313" key="4">
    <source>
        <dbReference type="Proteomes" id="UP001500879"/>
    </source>
</evidence>
<proteinExistence type="predicted"/>
<comment type="caution">
    <text evidence="3">The sequence shown here is derived from an EMBL/GenBank/DDBJ whole genome shotgun (WGS) entry which is preliminary data.</text>
</comment>
<dbReference type="EMBL" id="BAAABX010000048">
    <property type="protein sequence ID" value="GAA0416877.1"/>
    <property type="molecule type" value="Genomic_DNA"/>
</dbReference>
<accession>A0ABN0YXK6</accession>
<feature type="chain" id="PRO_5045390764" description="DUF4232 domain-containing protein" evidence="1">
    <location>
        <begin position="34"/>
        <end position="178"/>
    </location>
</feature>
<feature type="signal peptide" evidence="1">
    <location>
        <begin position="1"/>
        <end position="33"/>
    </location>
</feature>
<dbReference type="Proteomes" id="UP001500879">
    <property type="component" value="Unassembled WGS sequence"/>
</dbReference>